<proteinExistence type="predicted"/>
<dbReference type="EMBL" id="CAJNOR010004180">
    <property type="protein sequence ID" value="CAF1481618.1"/>
    <property type="molecule type" value="Genomic_DNA"/>
</dbReference>
<name>A0A815RUG5_ADIRI</name>
<gene>
    <name evidence="1" type="ORF">XAT740_LOCUS38564</name>
</gene>
<comment type="caution">
    <text evidence="1">The sequence shown here is derived from an EMBL/GenBank/DDBJ whole genome shotgun (WGS) entry which is preliminary data.</text>
</comment>
<dbReference type="Proteomes" id="UP000663828">
    <property type="component" value="Unassembled WGS sequence"/>
</dbReference>
<evidence type="ECO:0000313" key="2">
    <source>
        <dbReference type="Proteomes" id="UP000663828"/>
    </source>
</evidence>
<evidence type="ECO:0000313" key="1">
    <source>
        <dbReference type="EMBL" id="CAF1481618.1"/>
    </source>
</evidence>
<organism evidence="1 2">
    <name type="scientific">Adineta ricciae</name>
    <name type="common">Rotifer</name>
    <dbReference type="NCBI Taxonomy" id="249248"/>
    <lineage>
        <taxon>Eukaryota</taxon>
        <taxon>Metazoa</taxon>
        <taxon>Spiralia</taxon>
        <taxon>Gnathifera</taxon>
        <taxon>Rotifera</taxon>
        <taxon>Eurotatoria</taxon>
        <taxon>Bdelloidea</taxon>
        <taxon>Adinetida</taxon>
        <taxon>Adinetidae</taxon>
        <taxon>Adineta</taxon>
    </lineage>
</organism>
<dbReference type="PANTHER" id="PTHR39441">
    <property type="entry name" value="DUF2252 DOMAIN-CONTAINING PROTEIN"/>
    <property type="match status" value="1"/>
</dbReference>
<evidence type="ECO:0008006" key="3">
    <source>
        <dbReference type="Google" id="ProtNLM"/>
    </source>
</evidence>
<keyword evidence="2" id="KW-1185">Reference proteome</keyword>
<dbReference type="InterPro" id="IPR018721">
    <property type="entry name" value="DUF2252"/>
</dbReference>
<accession>A0A815RUG5</accession>
<reference evidence="1" key="1">
    <citation type="submission" date="2021-02" db="EMBL/GenBank/DDBJ databases">
        <authorList>
            <person name="Nowell W R."/>
        </authorList>
    </citation>
    <scope>NUCLEOTIDE SEQUENCE</scope>
</reference>
<dbReference type="Pfam" id="PF10009">
    <property type="entry name" value="DUF2252"/>
    <property type="match status" value="1"/>
</dbReference>
<protein>
    <recommendedName>
        <fullName evidence="3">DUF2252 domain-containing protein</fullName>
    </recommendedName>
</protein>
<dbReference type="AlphaFoldDB" id="A0A815RUG5"/>
<sequence>MSRKINRAAPNNLSYEINAPQKAIYRIQAESDENRTEFLKNTFVQYFGDGIQKNPEAFRSRFRKMSATPFNFYRGSAVLFYQDLKVDKDPYIAKNHAAGQIFIHGDLHAQNFGTYLNCDGILNFDVNDFDESYLGPFTWDVKRLMASLNVLCYSKGFSDDEIKQILHVCVDSYIKQVNEFCKQSKDRFALTLKNTSGQIKRLLNETRIKSHVELLNSMTCIENYNRRFIRSKYVQNVDKDLSAQLMNAFQQYLDSIPENKKYSDRGYNNGEVTYNIKDIVQCSSPGIGSAGKISYQFLIEGRTETLENDIILYMKPAQKSAVSYVVHSEQLAKYFKHDGVRTVLCSYAMQASTPRWLGYTQLNSVPCMVDSITAHAVDLDWKDINDLNDILEVVQYLGRATAKIHCVADSDCVNTPKEVECLPFSIIPRDTEKAIRAAVEGQVNEFIDDMIEFGMVYGELVRRDHSLFFEAFPIRYQYMGLSTLLDIGLTVYEAYDDGLFDGFLDRVADRYPTLYNFDSLPLFDRHLPTIGGFNPRSLLGSEFPMFQRSQYGLF</sequence>
<dbReference type="PANTHER" id="PTHR39441:SF1">
    <property type="entry name" value="DUF2252 DOMAIN-CONTAINING PROTEIN"/>
    <property type="match status" value="1"/>
</dbReference>